<dbReference type="AlphaFoldDB" id="W4LUV7"/>
<dbReference type="HOGENOM" id="CLU_103734_1_2_7"/>
<dbReference type="InterPro" id="IPR007686">
    <property type="entry name" value="YutG/PgpA"/>
</dbReference>
<dbReference type="GO" id="GO:0008962">
    <property type="term" value="F:phosphatidylglycerophosphatase activity"/>
    <property type="evidence" value="ECO:0007669"/>
    <property type="project" value="InterPro"/>
</dbReference>
<name>W4LUV7_9BACT</name>
<gene>
    <name evidence="3" type="ORF">ETSY2_37150</name>
</gene>
<protein>
    <recommendedName>
        <fullName evidence="2">YutG/PgpA domain-containing protein</fullName>
    </recommendedName>
</protein>
<evidence type="ECO:0000313" key="3">
    <source>
        <dbReference type="EMBL" id="ETX01486.1"/>
    </source>
</evidence>
<dbReference type="PANTHER" id="PTHR36305:SF1">
    <property type="entry name" value="PHOSPHATIDYLGLYCEROPHOSPHATASE A"/>
    <property type="match status" value="1"/>
</dbReference>
<comment type="caution">
    <text evidence="3">The sequence shown here is derived from an EMBL/GenBank/DDBJ whole genome shotgun (WGS) entry which is preliminary data.</text>
</comment>
<feature type="domain" description="YutG/PgpA" evidence="2">
    <location>
        <begin position="5"/>
        <end position="115"/>
    </location>
</feature>
<organism evidence="3 4">
    <name type="scientific">Candidatus Entotheonella gemina</name>
    <dbReference type="NCBI Taxonomy" id="1429439"/>
    <lineage>
        <taxon>Bacteria</taxon>
        <taxon>Pseudomonadati</taxon>
        <taxon>Nitrospinota/Tectimicrobiota group</taxon>
        <taxon>Candidatus Tectimicrobiota</taxon>
        <taxon>Candidatus Entotheonellia</taxon>
        <taxon>Candidatus Entotheonellales</taxon>
        <taxon>Candidatus Entotheonellaceae</taxon>
        <taxon>Candidatus Entotheonella</taxon>
    </lineage>
</organism>
<dbReference type="PIRSF" id="PIRSF006162">
    <property type="entry name" value="PgpA"/>
    <property type="match status" value="1"/>
</dbReference>
<dbReference type="GO" id="GO:0006629">
    <property type="term" value="P:lipid metabolic process"/>
    <property type="evidence" value="ECO:0007669"/>
    <property type="project" value="InterPro"/>
</dbReference>
<feature type="transmembrane region" description="Helical" evidence="1">
    <location>
        <begin position="45"/>
        <end position="62"/>
    </location>
</feature>
<accession>W4LUV7</accession>
<keyword evidence="1" id="KW-0472">Membrane</keyword>
<dbReference type="PANTHER" id="PTHR36305">
    <property type="entry name" value="PHOSPHATIDYLGLYCEROPHOSPHATASE A"/>
    <property type="match status" value="1"/>
</dbReference>
<dbReference type="CDD" id="cd06971">
    <property type="entry name" value="PgpA"/>
    <property type="match status" value="1"/>
</dbReference>
<dbReference type="EMBL" id="AZHX01001616">
    <property type="protein sequence ID" value="ETX01486.1"/>
    <property type="molecule type" value="Genomic_DNA"/>
</dbReference>
<dbReference type="InterPro" id="IPR036681">
    <property type="entry name" value="PgpA-like_sf"/>
</dbReference>
<dbReference type="PATRIC" id="fig|1429439.4.peg.6273"/>
<dbReference type="SUPFAM" id="SSF101307">
    <property type="entry name" value="YutG-like"/>
    <property type="match status" value="1"/>
</dbReference>
<keyword evidence="1" id="KW-0812">Transmembrane</keyword>
<proteinExistence type="predicted"/>
<sequence length="124" mass="13423">MLGLVLYAGLAALPAIPYGAVAVALVLLGVWASTEAEQLLGQKDASVIVIDEVAGLLIALWGMPPDRYLLIVFGFGLFRLFDIVKPWPALERLPRGWGVMMDDVFAGVLAQGGWRGLIWFIGTR</sequence>
<dbReference type="Pfam" id="PF04608">
    <property type="entry name" value="PgpA"/>
    <property type="match status" value="1"/>
</dbReference>
<keyword evidence="4" id="KW-1185">Reference proteome</keyword>
<dbReference type="Proteomes" id="UP000019140">
    <property type="component" value="Unassembled WGS sequence"/>
</dbReference>
<evidence type="ECO:0000259" key="2">
    <source>
        <dbReference type="Pfam" id="PF04608"/>
    </source>
</evidence>
<evidence type="ECO:0000313" key="4">
    <source>
        <dbReference type="Proteomes" id="UP000019140"/>
    </source>
</evidence>
<reference evidence="3 4" key="1">
    <citation type="journal article" date="2014" name="Nature">
        <title>An environmental bacterial taxon with a large and distinct metabolic repertoire.</title>
        <authorList>
            <person name="Wilson M.C."/>
            <person name="Mori T."/>
            <person name="Ruckert C."/>
            <person name="Uria A.R."/>
            <person name="Helf M.J."/>
            <person name="Takada K."/>
            <person name="Gernert C."/>
            <person name="Steffens U.A."/>
            <person name="Heycke N."/>
            <person name="Schmitt S."/>
            <person name="Rinke C."/>
            <person name="Helfrich E.J."/>
            <person name="Brachmann A.O."/>
            <person name="Gurgui C."/>
            <person name="Wakimoto T."/>
            <person name="Kracht M."/>
            <person name="Crusemann M."/>
            <person name="Hentschel U."/>
            <person name="Abe I."/>
            <person name="Matsunaga S."/>
            <person name="Kalinowski J."/>
            <person name="Takeyama H."/>
            <person name="Piel J."/>
        </authorList>
    </citation>
    <scope>NUCLEOTIDE SEQUENCE [LARGE SCALE GENOMIC DNA]</scope>
    <source>
        <strain evidence="4">TSY2</strain>
    </source>
</reference>
<feature type="transmembrane region" description="Helical" evidence="1">
    <location>
        <begin position="6"/>
        <end position="33"/>
    </location>
</feature>
<dbReference type="InterPro" id="IPR026037">
    <property type="entry name" value="PgpA"/>
</dbReference>
<keyword evidence="1" id="KW-1133">Transmembrane helix</keyword>
<evidence type="ECO:0000256" key="1">
    <source>
        <dbReference type="SAM" id="Phobius"/>
    </source>
</evidence>